<organism evidence="1 2">
    <name type="scientific">Mesonia hippocampi</name>
    <dbReference type="NCBI Taxonomy" id="1628250"/>
    <lineage>
        <taxon>Bacteria</taxon>
        <taxon>Pseudomonadati</taxon>
        <taxon>Bacteroidota</taxon>
        <taxon>Flavobacteriia</taxon>
        <taxon>Flavobacteriales</taxon>
        <taxon>Flavobacteriaceae</taxon>
        <taxon>Mesonia</taxon>
    </lineage>
</organism>
<protein>
    <submittedName>
        <fullName evidence="1">Uncharacterized protein</fullName>
    </submittedName>
</protein>
<evidence type="ECO:0000313" key="1">
    <source>
        <dbReference type="EMBL" id="MBB4118439.1"/>
    </source>
</evidence>
<dbReference type="InterPro" id="IPR046290">
    <property type="entry name" value="DUF6327"/>
</dbReference>
<gene>
    <name evidence="1" type="ORF">GGR32_000713</name>
</gene>
<reference evidence="1 2" key="1">
    <citation type="submission" date="2020-08" db="EMBL/GenBank/DDBJ databases">
        <title>Genomic Encyclopedia of Type Strains, Phase IV (KMG-IV): sequencing the most valuable type-strain genomes for metagenomic binning, comparative biology and taxonomic classification.</title>
        <authorList>
            <person name="Goeker M."/>
        </authorList>
    </citation>
    <scope>NUCLEOTIDE SEQUENCE [LARGE SCALE GENOMIC DNA]</scope>
    <source>
        <strain evidence="1 2">DSM 29568</strain>
    </source>
</reference>
<dbReference type="Proteomes" id="UP000553034">
    <property type="component" value="Unassembled WGS sequence"/>
</dbReference>
<evidence type="ECO:0000313" key="2">
    <source>
        <dbReference type="Proteomes" id="UP000553034"/>
    </source>
</evidence>
<name>A0A840EJ85_9FLAO</name>
<proteinExistence type="predicted"/>
<accession>A0A840EJ85</accession>
<sequence>MKKTQYTSFDEVDYDLKILRLQTKINQEKMKRNFHYVKEDLSLSSIASNAILSFTKKAFVSKLITKILPKRFF</sequence>
<dbReference type="EMBL" id="JACIFO010000002">
    <property type="protein sequence ID" value="MBB4118439.1"/>
    <property type="molecule type" value="Genomic_DNA"/>
</dbReference>
<comment type="caution">
    <text evidence="1">The sequence shown here is derived from an EMBL/GenBank/DDBJ whole genome shotgun (WGS) entry which is preliminary data.</text>
</comment>
<keyword evidence="2" id="KW-1185">Reference proteome</keyword>
<dbReference type="RefSeq" id="WP_183476519.1">
    <property type="nucleotide sequence ID" value="NZ_JACIFO010000002.1"/>
</dbReference>
<dbReference type="Pfam" id="PF19852">
    <property type="entry name" value="DUF6327"/>
    <property type="match status" value="1"/>
</dbReference>
<dbReference type="AlphaFoldDB" id="A0A840EJ85"/>